<reference evidence="2" key="1">
    <citation type="submission" date="2020-03" db="EMBL/GenBank/DDBJ databases">
        <title>A transcriptome and proteome of the tick Rhipicephalus microplus shaped by the genetic composition of its hosts and developmental stage.</title>
        <authorList>
            <person name="Garcia G.R."/>
            <person name="Ribeiro J.M.C."/>
            <person name="Maruyama S.R."/>
            <person name="Gardinasse L.G."/>
            <person name="Nelson K."/>
            <person name="Ferreira B.R."/>
            <person name="Andrade T.G."/>
            <person name="Santos I.K.F.M."/>
        </authorList>
    </citation>
    <scope>NUCLEOTIDE SEQUENCE</scope>
    <source>
        <strain evidence="2">NSGR</strain>
        <tissue evidence="2">Salivary glands</tissue>
    </source>
</reference>
<dbReference type="EMBL" id="GIKN01002654">
    <property type="protein sequence ID" value="NIE44927.1"/>
    <property type="molecule type" value="Transcribed_RNA"/>
</dbReference>
<dbReference type="AlphaFoldDB" id="A0A6G5A4G8"/>
<keyword evidence="1" id="KW-0732">Signal</keyword>
<organism evidence="2">
    <name type="scientific">Rhipicephalus microplus</name>
    <name type="common">Cattle tick</name>
    <name type="synonym">Boophilus microplus</name>
    <dbReference type="NCBI Taxonomy" id="6941"/>
    <lineage>
        <taxon>Eukaryota</taxon>
        <taxon>Metazoa</taxon>
        <taxon>Ecdysozoa</taxon>
        <taxon>Arthropoda</taxon>
        <taxon>Chelicerata</taxon>
        <taxon>Arachnida</taxon>
        <taxon>Acari</taxon>
        <taxon>Parasitiformes</taxon>
        <taxon>Ixodida</taxon>
        <taxon>Ixodoidea</taxon>
        <taxon>Ixodidae</taxon>
        <taxon>Rhipicephalinae</taxon>
        <taxon>Rhipicephalus</taxon>
        <taxon>Boophilus</taxon>
    </lineage>
</organism>
<name>A0A6G5A4G8_RHIMP</name>
<feature type="chain" id="PRO_5026098486" evidence="1">
    <location>
        <begin position="18"/>
        <end position="97"/>
    </location>
</feature>
<evidence type="ECO:0000256" key="1">
    <source>
        <dbReference type="SAM" id="SignalP"/>
    </source>
</evidence>
<proteinExistence type="predicted"/>
<protein>
    <submittedName>
        <fullName evidence="2">Putative secreted protein</fullName>
    </submittedName>
</protein>
<feature type="signal peptide" evidence="1">
    <location>
        <begin position="1"/>
        <end position="17"/>
    </location>
</feature>
<evidence type="ECO:0000313" key="2">
    <source>
        <dbReference type="EMBL" id="NIE44927.1"/>
    </source>
</evidence>
<sequence length="97" mass="11613">MMQHGVLVLAQLTTVLSLTITSYDYQVTNMIRENFLLPMNKLKSPLYQIDYFFITMYIARKLLCLSQLHQRCRHWHLKHKQCLSCQVRLRAKLLLVF</sequence>
<accession>A0A6G5A4G8</accession>